<dbReference type="Proteomes" id="UP000005596">
    <property type="component" value="Unassembled WGS sequence"/>
</dbReference>
<evidence type="ECO:0000313" key="1">
    <source>
        <dbReference type="EMBL" id="EDK13624.1"/>
    </source>
</evidence>
<evidence type="ECO:0000313" key="2">
    <source>
        <dbReference type="Proteomes" id="UP000005596"/>
    </source>
</evidence>
<protein>
    <submittedName>
        <fullName evidence="1">Uncharacterized protein</fullName>
    </submittedName>
</protein>
<dbReference type="BioCyc" id="HINF375063:G119K-1349-MONOMER"/>
<proteinExistence type="predicted"/>
<sequence>MFLVDQGLFLGSKEKFIHNKSAMAFRLVQNMMQTTLLQVLLLVVQIIKQLEPTLTLADI</sequence>
<organism evidence="1 2">
    <name type="scientific">Haemophilus influenzae 22.4-21</name>
    <dbReference type="NCBI Taxonomy" id="375063"/>
    <lineage>
        <taxon>Bacteria</taxon>
        <taxon>Pseudomonadati</taxon>
        <taxon>Pseudomonadota</taxon>
        <taxon>Gammaproteobacteria</taxon>
        <taxon>Pasteurellales</taxon>
        <taxon>Pasteurellaceae</taxon>
        <taxon>Haemophilus</taxon>
    </lineage>
</organism>
<accession>A4NYT3</accession>
<gene>
    <name evidence="1" type="ORF">CGSHiR3021_03418</name>
</gene>
<name>A4NYT3_HAEIF</name>
<dbReference type="AlphaFoldDB" id="A4NYT3"/>
<dbReference type="EMBL" id="AAZJ01000007">
    <property type="protein sequence ID" value="EDK13624.1"/>
    <property type="molecule type" value="Genomic_DNA"/>
</dbReference>
<reference evidence="1 2" key="1">
    <citation type="journal article" date="2007" name="Genome Biol.">
        <title>Characterization and modeling of the Haemophilus influenzae core and supragenomes based on the complete genomic sequences of Rd and 12 clinical nontypeable strains.</title>
        <authorList>
            <person name="Hogg J.S."/>
            <person name="Hu F.Z."/>
            <person name="Janto B."/>
            <person name="Boissy R."/>
            <person name="Hayes J."/>
            <person name="Keefe R."/>
            <person name="Post J.C."/>
            <person name="Ehrlich G.D."/>
        </authorList>
    </citation>
    <scope>NUCLEOTIDE SEQUENCE [LARGE SCALE GENOMIC DNA]</scope>
    <source>
        <strain evidence="1 2">22.4-21</strain>
    </source>
</reference>